<dbReference type="EMBL" id="WFKK01000004">
    <property type="protein sequence ID" value="KAB7890662.1"/>
    <property type="molecule type" value="Genomic_DNA"/>
</dbReference>
<comment type="subunit">
    <text evidence="6">Homodimer.</text>
</comment>
<keyword evidence="4 6" id="KW-0408">Iron</keyword>
<evidence type="ECO:0000256" key="3">
    <source>
        <dbReference type="ARBA" id="ARBA00022840"/>
    </source>
</evidence>
<comment type="function">
    <text evidence="6">Binds and transfers iron-sulfur (Fe-S) clusters to target apoproteins. Can hydrolyze ATP.</text>
</comment>
<keyword evidence="6" id="KW-0378">Hydrolase</keyword>
<dbReference type="InterPro" id="IPR034904">
    <property type="entry name" value="FSCA_dom_sf"/>
</dbReference>
<dbReference type="Proteomes" id="UP000472839">
    <property type="component" value="Unassembled WGS sequence"/>
</dbReference>
<accession>A0A6L4WVC5</accession>
<dbReference type="InterPro" id="IPR044304">
    <property type="entry name" value="NUBPL-like"/>
</dbReference>
<keyword evidence="3 6" id="KW-0067">ATP-binding</keyword>
<dbReference type="EMBL" id="WFKJ01000005">
    <property type="protein sequence ID" value="KAB7892355.1"/>
    <property type="molecule type" value="Genomic_DNA"/>
</dbReference>
<dbReference type="Gene3D" id="3.40.50.300">
    <property type="entry name" value="P-loop containing nucleotide triphosphate hydrolases"/>
    <property type="match status" value="1"/>
</dbReference>
<dbReference type="RefSeq" id="WP_152188167.1">
    <property type="nucleotide sequence ID" value="NZ_WFKI01000003.1"/>
</dbReference>
<dbReference type="InterPro" id="IPR019591">
    <property type="entry name" value="Mrp/NBP35_ATP-bd"/>
</dbReference>
<dbReference type="GO" id="GO:0016226">
    <property type="term" value="P:iron-sulfur cluster assembly"/>
    <property type="evidence" value="ECO:0007669"/>
    <property type="project" value="InterPro"/>
</dbReference>
<dbReference type="GO" id="GO:0016887">
    <property type="term" value="F:ATP hydrolysis activity"/>
    <property type="evidence" value="ECO:0007669"/>
    <property type="project" value="UniProtKB-UniRule"/>
</dbReference>
<evidence type="ECO:0000256" key="5">
    <source>
        <dbReference type="ARBA" id="ARBA00023014"/>
    </source>
</evidence>
<comment type="similarity">
    <text evidence="6">Belongs to the Mrp/NBP35 ATP-binding proteins family.</text>
</comment>
<dbReference type="GO" id="GO:0140663">
    <property type="term" value="F:ATP-dependent FeS chaperone activity"/>
    <property type="evidence" value="ECO:0007669"/>
    <property type="project" value="InterPro"/>
</dbReference>
<dbReference type="GO" id="GO:0005524">
    <property type="term" value="F:ATP binding"/>
    <property type="evidence" value="ECO:0007669"/>
    <property type="project" value="UniProtKB-UniRule"/>
</dbReference>
<proteinExistence type="inferred from homology"/>
<dbReference type="FunFam" id="3.40.50.300:FF:001119">
    <property type="entry name" value="Iron-sulfur cluster carrier protein"/>
    <property type="match status" value="1"/>
</dbReference>
<evidence type="ECO:0000313" key="9">
    <source>
        <dbReference type="EMBL" id="KAB7892355.1"/>
    </source>
</evidence>
<organism evidence="8 11">
    <name type="scientific">Poseidonibacter ostreae</name>
    <dbReference type="NCBI Taxonomy" id="2654171"/>
    <lineage>
        <taxon>Bacteria</taxon>
        <taxon>Pseudomonadati</taxon>
        <taxon>Campylobacterota</taxon>
        <taxon>Epsilonproteobacteria</taxon>
        <taxon>Campylobacterales</taxon>
        <taxon>Arcobacteraceae</taxon>
        <taxon>Poseidonibacter</taxon>
    </lineage>
</organism>
<feature type="binding site" evidence="6">
    <location>
        <begin position="106"/>
        <end position="113"/>
    </location>
    <ligand>
        <name>ATP</name>
        <dbReference type="ChEBI" id="CHEBI:30616"/>
    </ligand>
</feature>
<sequence length="399" mass="41941">MANIEDIKKELEKVKYPGFAKSIVEFGFVKDVKVEGSNCLVTLDITSTAADVETQLTKEVTACLSAIGMNATLNFNKPQAPKQSSNTVSGTNIAPQIKKIVMVSSGKGGVGKSTTTVNLAVAAAMQGKKVGILDADIYGPNIPRMMGLNGKEVEVIGDKAKPLNAYGVDVMSMGVLMEEGQAVIWRGSMIMKAIQQLLRDILWENLDILFIDMPPGTGDAQLTLAQSVPVAAGINVTTPQHVALDDSRRSLDMFEKLHIPVAGVVENMSGFICPSCNTESDIFGMGTCDALADQYNTQVLGSLPIEPAIREGGDAGKPIVYFAPESVSAKRYMEAAAKVIAFVDAIDDDRTNEDIQPTTPPGVSACSTTAAAPKAEASSGCCSSTPKDAAPKQGGCGCN</sequence>
<dbReference type="AlphaFoldDB" id="A0A6L4WVC5"/>
<dbReference type="PANTHER" id="PTHR42961">
    <property type="entry name" value="IRON-SULFUR PROTEIN NUBPL"/>
    <property type="match status" value="1"/>
</dbReference>
<dbReference type="InterPro" id="IPR027417">
    <property type="entry name" value="P-loop_NTPase"/>
</dbReference>
<dbReference type="SUPFAM" id="SSF117916">
    <property type="entry name" value="Fe-S cluster assembly (FSCA) domain-like"/>
    <property type="match status" value="1"/>
</dbReference>
<dbReference type="SUPFAM" id="SSF52540">
    <property type="entry name" value="P-loop containing nucleoside triphosphate hydrolases"/>
    <property type="match status" value="1"/>
</dbReference>
<evidence type="ECO:0000256" key="7">
    <source>
        <dbReference type="SAM" id="MobiDB-lite"/>
    </source>
</evidence>
<keyword evidence="10" id="KW-1185">Reference proteome</keyword>
<dbReference type="PANTHER" id="PTHR42961:SF2">
    <property type="entry name" value="IRON-SULFUR PROTEIN NUBPL"/>
    <property type="match status" value="1"/>
</dbReference>
<protein>
    <recommendedName>
        <fullName evidence="6">Iron-sulfur cluster carrier protein</fullName>
    </recommendedName>
</protein>
<keyword evidence="1 6" id="KW-0479">Metal-binding</keyword>
<dbReference type="Proteomes" id="UP000461010">
    <property type="component" value="Unassembled WGS sequence"/>
</dbReference>
<evidence type="ECO:0000256" key="6">
    <source>
        <dbReference type="HAMAP-Rule" id="MF_02040"/>
    </source>
</evidence>
<evidence type="ECO:0000313" key="10">
    <source>
        <dbReference type="Proteomes" id="UP000461010"/>
    </source>
</evidence>
<keyword evidence="2 6" id="KW-0547">Nucleotide-binding</keyword>
<gene>
    <name evidence="9" type="ORF">GBG18_02700</name>
    <name evidence="8" type="ORF">GBG19_02680</name>
</gene>
<dbReference type="GO" id="GO:0046872">
    <property type="term" value="F:metal ion binding"/>
    <property type="evidence" value="ECO:0007669"/>
    <property type="project" value="UniProtKB-KW"/>
</dbReference>
<dbReference type="Gene3D" id="3.30.300.130">
    <property type="entry name" value="Fe-S cluster assembly (FSCA)"/>
    <property type="match status" value="1"/>
</dbReference>
<comment type="caution">
    <text evidence="8">The sequence shown here is derived from an EMBL/GenBank/DDBJ whole genome shotgun (WGS) entry which is preliminary data.</text>
</comment>
<evidence type="ECO:0000256" key="4">
    <source>
        <dbReference type="ARBA" id="ARBA00023004"/>
    </source>
</evidence>
<dbReference type="InterPro" id="IPR033756">
    <property type="entry name" value="YlxH/NBP35"/>
</dbReference>
<evidence type="ECO:0000313" key="8">
    <source>
        <dbReference type="EMBL" id="KAB7890662.1"/>
    </source>
</evidence>
<evidence type="ECO:0000256" key="2">
    <source>
        <dbReference type="ARBA" id="ARBA00022741"/>
    </source>
</evidence>
<dbReference type="GO" id="GO:0051539">
    <property type="term" value="F:4 iron, 4 sulfur cluster binding"/>
    <property type="evidence" value="ECO:0007669"/>
    <property type="project" value="TreeGrafter"/>
</dbReference>
<evidence type="ECO:0000256" key="1">
    <source>
        <dbReference type="ARBA" id="ARBA00022723"/>
    </source>
</evidence>
<reference evidence="10 11" key="1">
    <citation type="submission" date="2019-10" db="EMBL/GenBank/DDBJ databases">
        <title>Poseidonibacter ostreae sp. nov., isolated from the gut of the Ostrea denselamellosa.</title>
        <authorList>
            <person name="Choi A."/>
        </authorList>
    </citation>
    <scope>NUCLEOTIDE SEQUENCE [LARGE SCALE GENOMIC DNA]</scope>
    <source>
        <strain evidence="8 11">SJOD-M-33</strain>
        <strain evidence="9 10">SJOD-M-5</strain>
    </source>
</reference>
<keyword evidence="5 6" id="KW-0411">Iron-sulfur</keyword>
<dbReference type="HAMAP" id="MF_02040">
    <property type="entry name" value="Mrp_NBP35"/>
    <property type="match status" value="1"/>
</dbReference>
<dbReference type="Pfam" id="PF10609">
    <property type="entry name" value="ParA"/>
    <property type="match status" value="1"/>
</dbReference>
<name>A0A6L4WVC5_9BACT</name>
<dbReference type="CDD" id="cd02037">
    <property type="entry name" value="Mrp_NBP35"/>
    <property type="match status" value="1"/>
</dbReference>
<evidence type="ECO:0000313" key="11">
    <source>
        <dbReference type="Proteomes" id="UP000472839"/>
    </source>
</evidence>
<feature type="region of interest" description="Disordered" evidence="7">
    <location>
        <begin position="376"/>
        <end position="399"/>
    </location>
</feature>